<reference evidence="1 2" key="1">
    <citation type="submission" date="2016-08" db="EMBL/GenBank/DDBJ databases">
        <title>Draft genome sequence of Candidatus Piscirickettsia litoralis, from seawater.</title>
        <authorList>
            <person name="Wan X."/>
            <person name="Lee A.J."/>
            <person name="Hou S."/>
            <person name="Donachie S.P."/>
        </authorList>
    </citation>
    <scope>NUCLEOTIDE SEQUENCE [LARGE SCALE GENOMIC DNA]</scope>
    <source>
        <strain evidence="1 2">Y2</strain>
    </source>
</reference>
<dbReference type="PANTHER" id="PTHR41252">
    <property type="entry name" value="BLR2505 PROTEIN"/>
    <property type="match status" value="1"/>
</dbReference>
<proteinExistence type="predicted"/>
<comment type="caution">
    <text evidence="1">The sequence shown here is derived from an EMBL/GenBank/DDBJ whole genome shotgun (WGS) entry which is preliminary data.</text>
</comment>
<gene>
    <name evidence="1" type="ORF">BGC07_00480</name>
</gene>
<dbReference type="Proteomes" id="UP000094329">
    <property type="component" value="Unassembled WGS sequence"/>
</dbReference>
<evidence type="ECO:0000313" key="1">
    <source>
        <dbReference type="EMBL" id="ODN41738.1"/>
    </source>
</evidence>
<dbReference type="Gene3D" id="3.10.450.50">
    <property type="match status" value="1"/>
</dbReference>
<organism evidence="1 2">
    <name type="scientific">Piscirickettsia litoralis</name>
    <dbReference type="NCBI Taxonomy" id="1891921"/>
    <lineage>
        <taxon>Bacteria</taxon>
        <taxon>Pseudomonadati</taxon>
        <taxon>Pseudomonadota</taxon>
        <taxon>Gammaproteobacteria</taxon>
        <taxon>Thiotrichales</taxon>
        <taxon>Piscirickettsiaceae</taxon>
        <taxon>Piscirickettsia</taxon>
    </lineage>
</organism>
<dbReference type="InterPro" id="IPR032710">
    <property type="entry name" value="NTF2-like_dom_sf"/>
</dbReference>
<name>A0ABX3A278_9GAMM</name>
<evidence type="ECO:0008006" key="3">
    <source>
        <dbReference type="Google" id="ProtNLM"/>
    </source>
</evidence>
<evidence type="ECO:0000313" key="2">
    <source>
        <dbReference type="Proteomes" id="UP000094329"/>
    </source>
</evidence>
<keyword evidence="2" id="KW-1185">Reference proteome</keyword>
<sequence length="134" mass="15652">MELSQCHQTIINLIESWKIQELCEQYFAAEFIWEVKGSSQLSKTYTSKQDYYKQALYRLQKHLQPKASIKLIHSYSCGNTLIVELEGNMTTLSGQQYNNQYCWVIKTQDNLITSITAYLDTLLLEKILSDEKNQ</sequence>
<protein>
    <recommendedName>
        <fullName evidence="3">SnoaL-like domain-containing protein</fullName>
    </recommendedName>
</protein>
<dbReference type="EMBL" id="MDTU01000001">
    <property type="protein sequence ID" value="ODN41738.1"/>
    <property type="molecule type" value="Genomic_DNA"/>
</dbReference>
<dbReference type="SUPFAM" id="SSF54427">
    <property type="entry name" value="NTF2-like"/>
    <property type="match status" value="1"/>
</dbReference>
<accession>A0ABX3A278</accession>
<dbReference type="RefSeq" id="WP_069311540.1">
    <property type="nucleotide sequence ID" value="NZ_MDTU01000001.1"/>
</dbReference>
<dbReference type="PANTHER" id="PTHR41252:SF1">
    <property type="entry name" value="BLR2505 PROTEIN"/>
    <property type="match status" value="1"/>
</dbReference>